<dbReference type="CDD" id="cd22744">
    <property type="entry name" value="OTU"/>
    <property type="match status" value="1"/>
</dbReference>
<dbReference type="GO" id="GO:0140291">
    <property type="term" value="P:peptidyl-glutamate ADP-deribosylation"/>
    <property type="evidence" value="ECO:0007669"/>
    <property type="project" value="TreeGrafter"/>
</dbReference>
<dbReference type="AlphaFoldDB" id="A0A6G0T3N9"/>
<dbReference type="OrthoDB" id="6630540at2759"/>
<name>A0A6G0T3N9_APHGL</name>
<accession>A0A6G0T3N9</accession>
<evidence type="ECO:0000313" key="2">
    <source>
        <dbReference type="EMBL" id="KAE9525256.1"/>
    </source>
</evidence>
<dbReference type="EMBL" id="VYZN01000061">
    <property type="protein sequence ID" value="KAE9525256.1"/>
    <property type="molecule type" value="Genomic_DNA"/>
</dbReference>
<dbReference type="InterPro" id="IPR043472">
    <property type="entry name" value="Macro_dom-like"/>
</dbReference>
<keyword evidence="3" id="KW-1185">Reference proteome</keyword>
<dbReference type="PANTHER" id="PTHR12521:SF0">
    <property type="entry name" value="ADP-RIBOSE GLYCOHYDROLASE OARD1"/>
    <property type="match status" value="1"/>
</dbReference>
<organism evidence="2 3">
    <name type="scientific">Aphis glycines</name>
    <name type="common">Soybean aphid</name>
    <dbReference type="NCBI Taxonomy" id="307491"/>
    <lineage>
        <taxon>Eukaryota</taxon>
        <taxon>Metazoa</taxon>
        <taxon>Ecdysozoa</taxon>
        <taxon>Arthropoda</taxon>
        <taxon>Hexapoda</taxon>
        <taxon>Insecta</taxon>
        <taxon>Pterygota</taxon>
        <taxon>Neoptera</taxon>
        <taxon>Paraneoptera</taxon>
        <taxon>Hemiptera</taxon>
        <taxon>Sternorrhyncha</taxon>
        <taxon>Aphidomorpha</taxon>
        <taxon>Aphidoidea</taxon>
        <taxon>Aphididae</taxon>
        <taxon>Aphidini</taxon>
        <taxon>Aphis</taxon>
        <taxon>Aphis</taxon>
    </lineage>
</organism>
<protein>
    <recommendedName>
        <fullName evidence="1">Retrotransposon gag domain-containing protein</fullName>
    </recommendedName>
</protein>
<feature type="domain" description="Retrotransposon gag" evidence="1">
    <location>
        <begin position="215"/>
        <end position="307"/>
    </location>
</feature>
<dbReference type="Proteomes" id="UP000475862">
    <property type="component" value="Unassembled WGS sequence"/>
</dbReference>
<reference evidence="2 3" key="1">
    <citation type="submission" date="2019-08" db="EMBL/GenBank/DDBJ databases">
        <title>The genome of the soybean aphid Biotype 1, its phylome, world population structure and adaptation to the North American continent.</title>
        <authorList>
            <person name="Giordano R."/>
            <person name="Donthu R.K."/>
            <person name="Hernandez A.G."/>
            <person name="Wright C.L."/>
            <person name="Zimin A.V."/>
        </authorList>
    </citation>
    <scope>NUCLEOTIDE SEQUENCE [LARGE SCALE GENOMIC DNA]</scope>
    <source>
        <tissue evidence="2">Whole aphids</tissue>
    </source>
</reference>
<comment type="caution">
    <text evidence="2">The sequence shown here is derived from an EMBL/GenBank/DDBJ whole genome shotgun (WGS) entry which is preliminary data.</text>
</comment>
<dbReference type="InterPro" id="IPR005162">
    <property type="entry name" value="Retrotrans_gag_dom"/>
</dbReference>
<dbReference type="InterPro" id="IPR050892">
    <property type="entry name" value="ADP-ribose_metab_enzymes"/>
</dbReference>
<gene>
    <name evidence="2" type="ORF">AGLY_014324</name>
</gene>
<dbReference type="Gene3D" id="3.40.220.10">
    <property type="entry name" value="Leucine Aminopeptidase, subunit E, domain 1"/>
    <property type="match status" value="1"/>
</dbReference>
<sequence length="938" mass="107812">MTSRQFKVKTSTWNFRASEDVINLNIDISRDNIIHREDDPDRKIYDSNKDPEYAPVDLQHNNGSCLSDVENASFALNIKNITLIVKQKIKRQLRSTEKVLKRKRSTNIDDWVDVKSKSLLNIGKEHVNRSNKVNKAKEMGPQCILKCRKLNKRNLNSVGTVAELKNRLLKYLNGESSSDDFGTINENYQNLNNQTETNKMDTSINGWSEQEKLQYIPASLEGPALTFYENIEHQSFNNWADLEKQLRNEFEYIAHKDMLRLLLEKRKQLDDELPMAFINEIESLCRRIDSEMAQQEITRYIMKGLKPNISRYIGILDNSTLKLLKVNIRKYEMVEFMVTGPNNNPLTVYGSTTIKLKINSHDFGTSAIINFHNNTLLLNDSITIQTYTNISKTNINNIKEEIADIFLVDSDYSIAHCISADLKISKEIAFRIKTTFGNTTPQLEKLNPQIGDAIPIKIGNKIIYHLVTKQKYFHKPKYDDIKLTIQNIKKSMQKLHDFKIAIPTIASGVDKCNWAVIKQSVFKEFSNTNIDLLICHKDKTHITNNWKTHEHQKVINLIRDHYHSHKIIKKPNNINDSINDKIRTPNNNLNNNMSKIIKINDDHNMKIDKKDSNTIKSIFESYKPGENVVGDGNCGIYAVCNALNDNKLNKITSIADILQLLNITQLPNYWMSDDELAAIADYYNHDTYIYNDTNKTAIICQKKNYNNRPAIVLYNVNKNTHWVSGTRTDKPSNKIPHKHIVINDIPPLQKLINNIKKNNSISNNTLPNDFIDIKKPLDNNNNIKSVNNYTEISNTITNNYDEKEIVMDNEGTLQWPGFVDRHGNCKGTTFSSEKSTWQEAIVQANYKITLTEGLAIVNHKPNTLTLSTGSTLKLSNQYGLDNYKREVVWDANTYDCETHEFIILYDGPATLITSSNDKTTQTYLVESDQIVFALQHIK</sequence>
<dbReference type="SUPFAM" id="SSF52949">
    <property type="entry name" value="Macro domain-like"/>
    <property type="match status" value="1"/>
</dbReference>
<dbReference type="Pfam" id="PF03732">
    <property type="entry name" value="Retrotrans_gag"/>
    <property type="match status" value="1"/>
</dbReference>
<evidence type="ECO:0000313" key="3">
    <source>
        <dbReference type="Proteomes" id="UP000475862"/>
    </source>
</evidence>
<dbReference type="Pfam" id="PF24664">
    <property type="entry name" value="Monjiviricetes_fusion"/>
    <property type="match status" value="1"/>
</dbReference>
<proteinExistence type="predicted"/>
<dbReference type="PANTHER" id="PTHR12521">
    <property type="entry name" value="PROTEIN C6ORF130"/>
    <property type="match status" value="1"/>
</dbReference>
<evidence type="ECO:0000259" key="1">
    <source>
        <dbReference type="Pfam" id="PF03732"/>
    </source>
</evidence>